<dbReference type="GO" id="GO:0090297">
    <property type="term" value="P:positive regulation of mitochondrial DNA replication"/>
    <property type="evidence" value="ECO:0000318"/>
    <property type="project" value="GO_Central"/>
</dbReference>
<dbReference type="GeneID" id="112274276"/>
<organism evidence="4">
    <name type="scientific">Physcomitrium patens</name>
    <name type="common">Spreading-leaved earth moss</name>
    <name type="synonym">Physcomitrella patens</name>
    <dbReference type="NCBI Taxonomy" id="3218"/>
    <lineage>
        <taxon>Eukaryota</taxon>
        <taxon>Viridiplantae</taxon>
        <taxon>Streptophyta</taxon>
        <taxon>Embryophyta</taxon>
        <taxon>Bryophyta</taxon>
        <taxon>Bryophytina</taxon>
        <taxon>Bryopsida</taxon>
        <taxon>Funariidae</taxon>
        <taxon>Funariales</taxon>
        <taxon>Funariaceae</taxon>
        <taxon>Physcomitrium</taxon>
    </lineage>
</organism>
<dbReference type="PROSITE" id="PS50935">
    <property type="entry name" value="SSB"/>
    <property type="match status" value="1"/>
</dbReference>
<evidence type="ECO:0000313" key="4">
    <source>
        <dbReference type="EMBL" id="PNR31480.1"/>
    </source>
</evidence>
<dbReference type="Gene3D" id="2.40.50.140">
    <property type="entry name" value="Nucleic acid-binding proteins"/>
    <property type="match status" value="1"/>
</dbReference>
<feature type="region of interest" description="Disordered" evidence="3">
    <location>
        <begin position="325"/>
        <end position="344"/>
    </location>
</feature>
<gene>
    <name evidence="5" type="primary">LOC112274276</name>
    <name evidence="4" type="ORF">PHYPA_025601</name>
</gene>
<evidence type="ECO:0000313" key="5">
    <source>
        <dbReference type="EnsemblPlants" id="Pp3c21_1470V3.1"/>
    </source>
</evidence>
<dbReference type="FunCoup" id="A9T9Z2">
    <property type="interactions" value="1234"/>
</dbReference>
<dbReference type="NCBIfam" id="TIGR00621">
    <property type="entry name" value="ssb"/>
    <property type="match status" value="1"/>
</dbReference>
<evidence type="ECO:0008006" key="7">
    <source>
        <dbReference type="Google" id="ProtNLM"/>
    </source>
</evidence>
<dbReference type="InterPro" id="IPR011344">
    <property type="entry name" value="ssDNA-bd"/>
</dbReference>
<reference evidence="5" key="3">
    <citation type="submission" date="2020-12" db="UniProtKB">
        <authorList>
            <consortium name="EnsemblPlants"/>
        </authorList>
    </citation>
    <scope>IDENTIFICATION</scope>
</reference>
<dbReference type="SUPFAM" id="SSF50249">
    <property type="entry name" value="Nucleic acid-binding proteins"/>
    <property type="match status" value="1"/>
</dbReference>
<dbReference type="GO" id="GO:0003697">
    <property type="term" value="F:single-stranded DNA binding"/>
    <property type="evidence" value="ECO:0000318"/>
    <property type="project" value="GO_Central"/>
</dbReference>
<evidence type="ECO:0000256" key="2">
    <source>
        <dbReference type="PROSITE-ProRule" id="PRU00252"/>
    </source>
</evidence>
<reference evidence="4 6" key="2">
    <citation type="journal article" date="2018" name="Plant J.">
        <title>The Physcomitrella patens chromosome-scale assembly reveals moss genome structure and evolution.</title>
        <authorList>
            <person name="Lang D."/>
            <person name="Ullrich K.K."/>
            <person name="Murat F."/>
            <person name="Fuchs J."/>
            <person name="Jenkins J."/>
            <person name="Haas F.B."/>
            <person name="Piednoel M."/>
            <person name="Gundlach H."/>
            <person name="Van Bel M."/>
            <person name="Meyberg R."/>
            <person name="Vives C."/>
            <person name="Morata J."/>
            <person name="Symeonidi A."/>
            <person name="Hiss M."/>
            <person name="Muchero W."/>
            <person name="Kamisugi Y."/>
            <person name="Saleh O."/>
            <person name="Blanc G."/>
            <person name="Decker E.L."/>
            <person name="van Gessel N."/>
            <person name="Grimwood J."/>
            <person name="Hayes R.D."/>
            <person name="Graham S.W."/>
            <person name="Gunter L.E."/>
            <person name="McDaniel S.F."/>
            <person name="Hoernstein S.N.W."/>
            <person name="Larsson A."/>
            <person name="Li F.W."/>
            <person name="Perroud P.F."/>
            <person name="Phillips J."/>
            <person name="Ranjan P."/>
            <person name="Rokshar D.S."/>
            <person name="Rothfels C.J."/>
            <person name="Schneider L."/>
            <person name="Shu S."/>
            <person name="Stevenson D.W."/>
            <person name="Thummler F."/>
            <person name="Tillich M."/>
            <person name="Villarreal Aguilar J.C."/>
            <person name="Widiez T."/>
            <person name="Wong G.K."/>
            <person name="Wymore A."/>
            <person name="Zhang Y."/>
            <person name="Zimmer A.D."/>
            <person name="Quatrano R.S."/>
            <person name="Mayer K.F.X."/>
            <person name="Goodstein D."/>
            <person name="Casacuberta J.M."/>
            <person name="Vandepoele K."/>
            <person name="Reski R."/>
            <person name="Cuming A.C."/>
            <person name="Tuskan G.A."/>
            <person name="Maumus F."/>
            <person name="Salse J."/>
            <person name="Schmutz J."/>
            <person name="Rensing S.A."/>
        </authorList>
    </citation>
    <scope>NUCLEOTIDE SEQUENCE [LARGE SCALE GENOMIC DNA]</scope>
    <source>
        <strain evidence="5 6">cv. Gransden 2004</strain>
    </source>
</reference>
<dbReference type="EnsemblPlants" id="Pp3c21_1470V3.2">
    <property type="protein sequence ID" value="Pp3c21_1470V3.2"/>
    <property type="gene ID" value="Pp3c21_1470"/>
</dbReference>
<dbReference type="PaxDb" id="3218-PP1S191_76V6.1"/>
<dbReference type="RefSeq" id="XP_024359366.1">
    <property type="nucleotide sequence ID" value="XM_024503598.2"/>
</dbReference>
<accession>A9T9Z2</accession>
<dbReference type="AlphaFoldDB" id="A9T9Z2"/>
<dbReference type="OrthoDB" id="1078367at2759"/>
<name>A9T9Z2_PHYPA</name>
<dbReference type="PANTHER" id="PTHR10302:SF0">
    <property type="entry name" value="SINGLE-STRANDED DNA-BINDING PROTEIN, MITOCHONDRIAL"/>
    <property type="match status" value="1"/>
</dbReference>
<dbReference type="GO" id="GO:0008047">
    <property type="term" value="F:enzyme activator activity"/>
    <property type="evidence" value="ECO:0000318"/>
    <property type="project" value="GO_Central"/>
</dbReference>
<feature type="region of interest" description="Disordered" evidence="3">
    <location>
        <begin position="216"/>
        <end position="251"/>
    </location>
</feature>
<dbReference type="HOGENOM" id="CLU_807501_0_0_1"/>
<dbReference type="Gramene" id="Pp3c21_1470V3.2">
    <property type="protein sequence ID" value="Pp3c21_1470V3.2"/>
    <property type="gene ID" value="Pp3c21_1470"/>
</dbReference>
<feature type="compositionally biased region" description="Low complexity" evidence="3">
    <location>
        <begin position="229"/>
        <end position="249"/>
    </location>
</feature>
<evidence type="ECO:0000256" key="1">
    <source>
        <dbReference type="ARBA" id="ARBA00023125"/>
    </source>
</evidence>
<dbReference type="PANTHER" id="PTHR10302">
    <property type="entry name" value="SINGLE-STRANDED DNA-BINDING PROTEIN"/>
    <property type="match status" value="1"/>
</dbReference>
<evidence type="ECO:0000313" key="6">
    <source>
        <dbReference type="Proteomes" id="UP000006727"/>
    </source>
</evidence>
<dbReference type="GO" id="GO:0006260">
    <property type="term" value="P:DNA replication"/>
    <property type="evidence" value="ECO:0000318"/>
    <property type="project" value="GO_Central"/>
</dbReference>
<dbReference type="STRING" id="3218.A9T9Z2"/>
<reference evidence="4 6" key="1">
    <citation type="journal article" date="2008" name="Science">
        <title>The Physcomitrella genome reveals evolutionary insights into the conquest of land by plants.</title>
        <authorList>
            <person name="Rensing S."/>
            <person name="Lang D."/>
            <person name="Zimmer A."/>
            <person name="Terry A."/>
            <person name="Salamov A."/>
            <person name="Shapiro H."/>
            <person name="Nishiyama T."/>
            <person name="Perroud P.-F."/>
            <person name="Lindquist E."/>
            <person name="Kamisugi Y."/>
            <person name="Tanahashi T."/>
            <person name="Sakakibara K."/>
            <person name="Fujita T."/>
            <person name="Oishi K."/>
            <person name="Shin-I T."/>
            <person name="Kuroki Y."/>
            <person name="Toyoda A."/>
            <person name="Suzuki Y."/>
            <person name="Hashimoto A."/>
            <person name="Yamaguchi K."/>
            <person name="Sugano A."/>
            <person name="Kohara Y."/>
            <person name="Fujiyama A."/>
            <person name="Anterola A."/>
            <person name="Aoki S."/>
            <person name="Ashton N."/>
            <person name="Barbazuk W.B."/>
            <person name="Barker E."/>
            <person name="Bennetzen J."/>
            <person name="Bezanilla M."/>
            <person name="Blankenship R."/>
            <person name="Cho S.H."/>
            <person name="Dutcher S."/>
            <person name="Estelle M."/>
            <person name="Fawcett J.A."/>
            <person name="Gundlach H."/>
            <person name="Hanada K."/>
            <person name="Heyl A."/>
            <person name="Hicks K.A."/>
            <person name="Hugh J."/>
            <person name="Lohr M."/>
            <person name="Mayer K."/>
            <person name="Melkozernov A."/>
            <person name="Murata T."/>
            <person name="Nelson D."/>
            <person name="Pils B."/>
            <person name="Prigge M."/>
            <person name="Reiss B."/>
            <person name="Renner T."/>
            <person name="Rombauts S."/>
            <person name="Rushton P."/>
            <person name="Sanderfoot A."/>
            <person name="Schween G."/>
            <person name="Shiu S.-H."/>
            <person name="Stueber K."/>
            <person name="Theodoulou F.L."/>
            <person name="Tu H."/>
            <person name="Van de Peer Y."/>
            <person name="Verrier P.J."/>
            <person name="Waters E."/>
            <person name="Wood A."/>
            <person name="Yang L."/>
            <person name="Cove D."/>
            <person name="Cuming A."/>
            <person name="Hasebe M."/>
            <person name="Lucas S."/>
            <person name="Mishler D.B."/>
            <person name="Reski R."/>
            <person name="Grigoriev I."/>
            <person name="Quatrano R.S."/>
            <person name="Boore J.L."/>
        </authorList>
    </citation>
    <scope>NUCLEOTIDE SEQUENCE [LARGE SCALE GENOMIC DNA]</scope>
    <source>
        <strain evidence="5 6">cv. Gransden 2004</strain>
    </source>
</reference>
<dbReference type="CDD" id="cd04496">
    <property type="entry name" value="SSB_OBF"/>
    <property type="match status" value="1"/>
</dbReference>
<dbReference type="InterPro" id="IPR012340">
    <property type="entry name" value="NA-bd_OB-fold"/>
</dbReference>
<dbReference type="EMBL" id="ABEU02000021">
    <property type="protein sequence ID" value="PNR31480.1"/>
    <property type="molecule type" value="Genomic_DNA"/>
</dbReference>
<dbReference type="Pfam" id="PF00436">
    <property type="entry name" value="SSB"/>
    <property type="match status" value="1"/>
</dbReference>
<keyword evidence="1 2" id="KW-0238">DNA-binding</keyword>
<evidence type="ECO:0000256" key="3">
    <source>
        <dbReference type="SAM" id="MobiDB-lite"/>
    </source>
</evidence>
<feature type="compositionally biased region" description="Polar residues" evidence="3">
    <location>
        <begin position="216"/>
        <end position="228"/>
    </location>
</feature>
<dbReference type="OMA" id="WSKEMAN"/>
<proteinExistence type="predicted"/>
<keyword evidence="6" id="KW-1185">Reference proteome</keyword>
<dbReference type="Proteomes" id="UP000006727">
    <property type="component" value="Chromosome 21"/>
</dbReference>
<dbReference type="EnsemblPlants" id="Pp3c21_1470V3.1">
    <property type="protein sequence ID" value="Pp3c21_1470V3.1"/>
    <property type="gene ID" value="Pp3c21_1470"/>
</dbReference>
<dbReference type="KEGG" id="ppp:112274276"/>
<dbReference type="InterPro" id="IPR000424">
    <property type="entry name" value="Primosome_PriB/ssb"/>
</dbReference>
<dbReference type="eggNOG" id="ENOG502QR35">
    <property type="taxonomic scope" value="Eukaryota"/>
</dbReference>
<dbReference type="Gramene" id="Pp3c21_1470V3.1">
    <property type="protein sequence ID" value="Pp3c21_1470V3.1"/>
    <property type="gene ID" value="Pp3c21_1470"/>
</dbReference>
<sequence length="344" mass="37270">MSLRGIAMSSLTAAQSRGSAVAGAGSVVSMSFTRALRSGVSLASVRRTGLSSLGSVGCCRLRMPVPVAVKQLRTYSQGSRVAAMGGFQGHEVELDTTNEFPRPSSVRWSKEMANTVQLIGNVGRDMEIKYLDTGKVVAKTSLAVQKYGLKKDEPPSWLEMEFWDSLAEIAGHHLKKGDQVYVVGKLTVDQFTTNGVVKKTVKVVATDVHFVEGSRASATGNAQSGRSFSSPSWTQAPPAPSQSQSRSGADMYAAANAETEKLWNEYFSDPNQWWDNRAKKPSPKTPDFKHKSTNEALWIVSKKTPSWVPGQLEKLEAAKQKFIASGGGMPRQSNSISGVDFKDF</sequence>
<protein>
    <recommendedName>
        <fullName evidence="7">Single-stranded DNA-binding protein</fullName>
    </recommendedName>
</protein>
<dbReference type="GO" id="GO:0042645">
    <property type="term" value="C:mitochondrial nucleoid"/>
    <property type="evidence" value="ECO:0000318"/>
    <property type="project" value="GO_Central"/>
</dbReference>